<evidence type="ECO:0000256" key="3">
    <source>
        <dbReference type="ARBA" id="ARBA00022737"/>
    </source>
</evidence>
<dbReference type="GO" id="GO:0043565">
    <property type="term" value="F:sequence-specific DNA binding"/>
    <property type="evidence" value="ECO:0007669"/>
    <property type="project" value="UniProtKB-ARBA"/>
</dbReference>
<dbReference type="InterPro" id="IPR036236">
    <property type="entry name" value="Znf_C2H2_sf"/>
</dbReference>
<dbReference type="PROSITE" id="PS50157">
    <property type="entry name" value="ZINC_FINGER_C2H2_2"/>
    <property type="match status" value="13"/>
</dbReference>
<dbReference type="GO" id="GO:0000122">
    <property type="term" value="P:negative regulation of transcription by RNA polymerase II"/>
    <property type="evidence" value="ECO:0007669"/>
    <property type="project" value="UniProtKB-ARBA"/>
</dbReference>
<feature type="region of interest" description="Disordered" evidence="11">
    <location>
        <begin position="121"/>
        <end position="152"/>
    </location>
</feature>
<protein>
    <recommendedName>
        <fullName evidence="12">C2H2-type domain-containing protein</fullName>
    </recommendedName>
</protein>
<sequence>MDSRFSSLASAGGSLKIINIGASQTSSSSSTGGVGGGRVVHSTATIARDPFPHQSGGQTFTIANEPILLQLHDGKQYLVDESSISNIDQMPPENLIYMNPTSAVIDDGSFETTEELVQLVTSEEMAETSGPLQSNDPSNEQHEQQQQQQQQYKECEELVMEEVITDDWVQSQDDECVTVSIDQLGGSTVGGTTLEDDISVPLDQDKYTLSRPFPCDFCSRRFRKMTSLEQHLLCHSNVRLHTCNLCNTHFEKRSDLTVHLQQHAFLSNENDETFASDHGGDYDTTISRPNQQYRAHHSSDDDETAIYIENAGMGYNAQPPMQLISTSPSYGSAHASPNRSLMDGVGPSTMSGSNAFTDQQSHRTKQARSPRSGRSTRPYIKQEPGTSSSYPNENEVSPSVPFPVKDPRKPFVCQQCGVGFAREKALDSHSRIHGGDSKIECSVCGEMFWNPTQLQSHVRQRHPEGEQKGARKRKASAVTTTHTTKTSSSSSSASRGHAFEVETQNDDDFDLLLDPPHDCDNCGASFSQPERLKRHIQQMHGLLPSIIIKQSYDPSIVKQEVNIDISTGYEYQQNQVQQRHQQQELDDHDPEEDDEEEVDSGDDYSDDRTVVTLDKSSVYEGHLSPLETELAVPIKCQLCGETFQSEHEIKQHLQEQHMEQMTPTSCVICGKRCTNHASLIKHSWDHSRVRRHCCPQCDKTFHHKARLKRHMESHRNKSVKCQQCGESFPDGRSLMNHRHSHTKSSKFPCTVCGKTFGSRSSQQIHLRIHTGERPYACRFCWKAFADGGTLRKHERIHTGEKPYGCSVCTKAFNQRVVLREHIRAHHSQIDSKRGTPEQPYYCDACGALFASSIELVQHLIEHSDKTTADKRKPQIFPRKYKRRRKLKPQELERLQNGRRKKKPSTAAITRSTSQEDFDEDDVQEATSTKQSQAQDDSNEQGDDHEEDTDSSIDQPSDTTSANNSLDNGDASLKISSELFLDYGGGSVQKVIASPKFISPYELLDDAQKEADELTTKPSSHKLIPLPNAGVDGEIIIMDDHGINLLSEVVLVHGVNNNHDKSKKATAETKQPKVAGSVPRTISSPVKAKHTSSSSSSPSTKDSRNKKQVHASAGTLTKSGVSSAYNAVTGGANNATPTVTTSANSMATFSALASSRSHGSRALPSYVREISSSRISSGSFPLLDDGKSAHDTLEDEEAMIGEQSIDHATTDGRGSTVGSEERRRRRRHFSSTSSCYDHGTANDEDELNELNQRLLTEISNRDRYTDRYNSDIVNDLAEILRSPIKTVPINGPPRDILATPSAQRALQFFETPTTTGLSSVDALLPLDGVKLEIVDEDAPPSEVEKREAASRRRNNNKDSQSSKQHTKRVSSGSMRTGSSPLRIPRLTRRQLEKEINFLKEAFGGGDDTSTGVPDALPVEAFGRQSGDSFSIDEDKSTVKIGHSAKINASEELATMLLNDQIPTTSGRQRERQEKEDIEATMEGNAVTIVKQEAVDYSEDIDNDDDMFGGFGSDVGQEASDGESTDLQSATDSSFAGFRCSICDECFEERKQLMLHVQLHI</sequence>
<feature type="domain" description="C2H2-type" evidence="12">
    <location>
        <begin position="517"/>
        <end position="540"/>
    </location>
</feature>
<dbReference type="Pfam" id="PF13912">
    <property type="entry name" value="zf-C2H2_6"/>
    <property type="match status" value="4"/>
</dbReference>
<keyword evidence="15" id="KW-1185">Reference proteome</keyword>
<feature type="region of interest" description="Disordered" evidence="11">
    <location>
        <begin position="454"/>
        <end position="497"/>
    </location>
</feature>
<feature type="domain" description="C2H2-type" evidence="12">
    <location>
        <begin position="411"/>
        <end position="438"/>
    </location>
</feature>
<feature type="compositionally biased region" description="Basic and acidic residues" evidence="11">
    <location>
        <begin position="1059"/>
        <end position="1070"/>
    </location>
</feature>
<dbReference type="FunFam" id="3.30.160.60:FF:001465">
    <property type="entry name" value="Zinc finger protein 560"/>
    <property type="match status" value="1"/>
</dbReference>
<dbReference type="Gene3D" id="3.30.160.60">
    <property type="entry name" value="Classic Zinc Finger"/>
    <property type="match status" value="9"/>
</dbReference>
<dbReference type="FunCoup" id="W5J5Y9">
    <property type="interactions" value="449"/>
</dbReference>
<reference evidence="13" key="3">
    <citation type="journal article" date="2013" name="Nucleic Acids Res.">
        <title>The genome of Anopheles darlingi, the main neotropical malaria vector.</title>
        <authorList>
            <person name="Marinotti O."/>
            <person name="Cerqueira G.C."/>
            <person name="de Almeida L.G."/>
            <person name="Ferro M.I."/>
            <person name="Loreto E.L."/>
            <person name="Zaha A."/>
            <person name="Teixeira S.M."/>
            <person name="Wespiser A.R."/>
            <person name="Almeida E Silva A."/>
            <person name="Schlindwein A.D."/>
            <person name="Pacheco A.C."/>
            <person name="Silva A.L."/>
            <person name="Graveley B.R."/>
            <person name="Walenz B.P."/>
            <person name="Lima Bde A."/>
            <person name="Ribeiro C.A."/>
            <person name="Nunes-Silva C.G."/>
            <person name="de Carvalho C.R."/>
            <person name="Soares C.M."/>
            <person name="de Menezes C.B."/>
            <person name="Matiolli C."/>
            <person name="Caffrey D."/>
            <person name="Araujo D.A."/>
            <person name="de Oliveira D.M."/>
            <person name="Golenbock D."/>
            <person name="Grisard E.C."/>
            <person name="Fantinatti-Garboggini F."/>
            <person name="de Carvalho F.M."/>
            <person name="Barcellos F.G."/>
            <person name="Prosdocimi F."/>
            <person name="May G."/>
            <person name="Azevedo Junior G.M."/>
            <person name="Guimaraes G.M."/>
            <person name="Goldman G.H."/>
            <person name="Padilha I.Q."/>
            <person name="Batista Jda S."/>
            <person name="Ferro J.A."/>
            <person name="Ribeiro J.M."/>
            <person name="Fietto J.L."/>
            <person name="Dabbas K.M."/>
            <person name="Cerdeira L."/>
            <person name="Agnez-Lima L.F."/>
            <person name="Brocchi M."/>
            <person name="de Carvalho M.O."/>
            <person name="Teixeira Mde M."/>
            <person name="Diniz Maia Mde M."/>
            <person name="Goldman M.H."/>
            <person name="Cruz Schneider M.P."/>
            <person name="Felipe M.S."/>
            <person name="Hungria M."/>
            <person name="Nicolas M.F."/>
            <person name="Pereira M."/>
            <person name="Montes M.A."/>
            <person name="Cantao M.E."/>
            <person name="Vincentz M."/>
            <person name="Rafael M.S."/>
            <person name="Silverman N."/>
            <person name="Stoco P.H."/>
            <person name="Souza R.C."/>
            <person name="Vicentini R."/>
            <person name="Gazzinelli R.T."/>
            <person name="Neves Rde O."/>
            <person name="Silva R."/>
            <person name="Astolfi-Filho S."/>
            <person name="Maciel T.E."/>
            <person name="Urmenyi T.P."/>
            <person name="Tadei W.P."/>
            <person name="Camargo E.P."/>
            <person name="de Vasconcelos A.T."/>
        </authorList>
    </citation>
    <scope>NUCLEOTIDE SEQUENCE</scope>
</reference>
<evidence type="ECO:0000256" key="5">
    <source>
        <dbReference type="ARBA" id="ARBA00022833"/>
    </source>
</evidence>
<feature type="compositionally biased region" description="Polar residues" evidence="11">
    <location>
        <begin position="924"/>
        <end position="935"/>
    </location>
</feature>
<dbReference type="OMA" id="MAHSNDR"/>
<feature type="domain" description="C2H2-type" evidence="12">
    <location>
        <begin position="840"/>
        <end position="867"/>
    </location>
</feature>
<keyword evidence="2" id="KW-0479">Metal-binding</keyword>
<dbReference type="GO" id="GO:0040029">
    <property type="term" value="P:epigenetic regulation of gene expression"/>
    <property type="evidence" value="ECO:0007669"/>
    <property type="project" value="UniProtKB-ARBA"/>
</dbReference>
<feature type="region of interest" description="Disordered" evidence="11">
    <location>
        <begin position="1506"/>
        <end position="1528"/>
    </location>
</feature>
<comment type="subcellular location">
    <subcellularLocation>
        <location evidence="1">Nucleus</location>
    </subcellularLocation>
</comment>
<evidence type="ECO:0000256" key="9">
    <source>
        <dbReference type="ARBA" id="ARBA00023242"/>
    </source>
</evidence>
<feature type="compositionally biased region" description="Polar residues" evidence="11">
    <location>
        <begin position="951"/>
        <end position="966"/>
    </location>
</feature>
<evidence type="ECO:0000259" key="12">
    <source>
        <dbReference type="PROSITE" id="PS50157"/>
    </source>
</evidence>
<dbReference type="FunFam" id="3.30.160.60:FF:000100">
    <property type="entry name" value="Zinc finger 45-like"/>
    <property type="match status" value="1"/>
</dbReference>
<dbReference type="SMART" id="SM00355">
    <property type="entry name" value="ZnF_C2H2"/>
    <property type="match status" value="14"/>
</dbReference>
<dbReference type="EMBL" id="ADMH02002031">
    <property type="protein sequence ID" value="ETN59857.1"/>
    <property type="molecule type" value="Genomic_DNA"/>
</dbReference>
<dbReference type="VEuPathDB" id="VectorBase:ADAR2_010170"/>
<reference evidence="14" key="4">
    <citation type="submission" date="2015-06" db="UniProtKB">
        <authorList>
            <consortium name="EnsemblMetazoa"/>
        </authorList>
    </citation>
    <scope>IDENTIFICATION</scope>
</reference>
<keyword evidence="3" id="KW-0677">Repeat</keyword>
<evidence type="ECO:0000313" key="14">
    <source>
        <dbReference type="EnsemblMetazoa" id="ADAC008534-PA"/>
    </source>
</evidence>
<dbReference type="GO" id="GO:0008270">
    <property type="term" value="F:zinc ion binding"/>
    <property type="evidence" value="ECO:0007669"/>
    <property type="project" value="UniProtKB-KW"/>
</dbReference>
<evidence type="ECO:0000256" key="11">
    <source>
        <dbReference type="SAM" id="MobiDB-lite"/>
    </source>
</evidence>
<feature type="compositionally biased region" description="Polar residues" evidence="11">
    <location>
        <begin position="384"/>
        <end position="397"/>
    </location>
</feature>
<feature type="domain" description="C2H2-type" evidence="12">
    <location>
        <begin position="1536"/>
        <end position="1559"/>
    </location>
</feature>
<feature type="region of interest" description="Disordered" evidence="11">
    <location>
        <begin position="1059"/>
        <end position="1114"/>
    </location>
</feature>
<keyword evidence="7" id="KW-0238">DNA-binding</keyword>
<organism evidence="13">
    <name type="scientific">Anopheles darlingi</name>
    <name type="common">Mosquito</name>
    <dbReference type="NCBI Taxonomy" id="43151"/>
    <lineage>
        <taxon>Eukaryota</taxon>
        <taxon>Metazoa</taxon>
        <taxon>Ecdysozoa</taxon>
        <taxon>Arthropoda</taxon>
        <taxon>Hexapoda</taxon>
        <taxon>Insecta</taxon>
        <taxon>Pterygota</taxon>
        <taxon>Neoptera</taxon>
        <taxon>Endopterygota</taxon>
        <taxon>Diptera</taxon>
        <taxon>Nematocera</taxon>
        <taxon>Culicoidea</taxon>
        <taxon>Culicidae</taxon>
        <taxon>Anophelinae</taxon>
        <taxon>Anopheles</taxon>
    </lineage>
</organism>
<keyword evidence="4 10" id="KW-0863">Zinc-finger</keyword>
<feature type="region of interest" description="Disordered" evidence="11">
    <location>
        <begin position="864"/>
        <end position="968"/>
    </location>
</feature>
<name>W5J5Y9_ANODA</name>
<keyword evidence="9" id="KW-0539">Nucleus</keyword>
<feature type="compositionally biased region" description="Acidic residues" evidence="11">
    <location>
        <begin position="936"/>
        <end position="950"/>
    </location>
</feature>
<evidence type="ECO:0000256" key="1">
    <source>
        <dbReference type="ARBA" id="ARBA00004123"/>
    </source>
</evidence>
<feature type="domain" description="C2H2-type" evidence="12">
    <location>
        <begin position="719"/>
        <end position="746"/>
    </location>
</feature>
<dbReference type="Pfam" id="PF00096">
    <property type="entry name" value="zf-C2H2"/>
    <property type="match status" value="2"/>
</dbReference>
<feature type="domain" description="C2H2-type" evidence="12">
    <location>
        <begin position="803"/>
        <end position="830"/>
    </location>
</feature>
<feature type="compositionally biased region" description="Acidic residues" evidence="11">
    <location>
        <begin position="584"/>
        <end position="605"/>
    </location>
</feature>
<dbReference type="STRING" id="43151.W5J5Y9"/>
<evidence type="ECO:0000256" key="6">
    <source>
        <dbReference type="ARBA" id="ARBA00023015"/>
    </source>
</evidence>
<feature type="compositionally biased region" description="Polar residues" evidence="11">
    <location>
        <begin position="323"/>
        <end position="339"/>
    </location>
</feature>
<feature type="compositionally biased region" description="Polar residues" evidence="11">
    <location>
        <begin position="284"/>
        <end position="293"/>
    </location>
</feature>
<dbReference type="HOGENOM" id="CLU_246021_0_0_1"/>
<evidence type="ECO:0000256" key="4">
    <source>
        <dbReference type="ARBA" id="ARBA00022771"/>
    </source>
</evidence>
<gene>
    <name evidence="13" type="ORF">AND_008534</name>
</gene>
<dbReference type="FunFam" id="3.30.160.60:FF:000325">
    <property type="entry name" value="ZFP90 zinc finger protein"/>
    <property type="match status" value="1"/>
</dbReference>
<dbReference type="GO" id="GO:0000981">
    <property type="term" value="F:DNA-binding transcription factor activity, RNA polymerase II-specific"/>
    <property type="evidence" value="ECO:0007669"/>
    <property type="project" value="TreeGrafter"/>
</dbReference>
<evidence type="ECO:0000256" key="8">
    <source>
        <dbReference type="ARBA" id="ARBA00023163"/>
    </source>
</evidence>
<feature type="domain" description="C2H2-type" evidence="12">
    <location>
        <begin position="692"/>
        <end position="719"/>
    </location>
</feature>
<feature type="region of interest" description="Disordered" evidence="11">
    <location>
        <begin position="1200"/>
        <end position="1236"/>
    </location>
</feature>
<dbReference type="VEuPathDB" id="VectorBase:ADAC008534"/>
<dbReference type="EnsemblMetazoa" id="ADAC008534-RA">
    <property type="protein sequence ID" value="ADAC008534-PA"/>
    <property type="gene ID" value="ADAC008534"/>
</dbReference>
<dbReference type="PROSITE" id="PS00028">
    <property type="entry name" value="ZINC_FINGER_C2H2_1"/>
    <property type="match status" value="13"/>
</dbReference>
<feature type="region of interest" description="Disordered" evidence="11">
    <location>
        <begin position="1334"/>
        <end position="1386"/>
    </location>
</feature>
<feature type="domain" description="C2H2-type" evidence="12">
    <location>
        <begin position="213"/>
        <end position="240"/>
    </location>
</feature>
<dbReference type="PANTHER" id="PTHR24408">
    <property type="entry name" value="ZINC FINGER PROTEIN"/>
    <property type="match status" value="1"/>
</dbReference>
<dbReference type="SUPFAM" id="SSF57667">
    <property type="entry name" value="beta-beta-alpha zinc fingers"/>
    <property type="match status" value="6"/>
</dbReference>
<reference evidence="13" key="2">
    <citation type="submission" date="2010-05" db="EMBL/GenBank/DDBJ databases">
        <authorList>
            <person name="Almeida L.G."/>
            <person name="Nicolas M.F."/>
            <person name="Souza R.C."/>
            <person name="Vasconcelos A.T.R."/>
        </authorList>
    </citation>
    <scope>NUCLEOTIDE SEQUENCE</scope>
</reference>
<dbReference type="GO" id="GO:0003682">
    <property type="term" value="F:chromatin binding"/>
    <property type="evidence" value="ECO:0007669"/>
    <property type="project" value="UniProtKB-ARBA"/>
</dbReference>
<feature type="compositionally biased region" description="Low complexity" evidence="11">
    <location>
        <begin position="476"/>
        <end position="494"/>
    </location>
</feature>
<feature type="domain" description="C2H2-type" evidence="12">
    <location>
        <begin position="634"/>
        <end position="662"/>
    </location>
</feature>
<reference evidence="13 15" key="1">
    <citation type="journal article" date="2010" name="BMC Genomics">
        <title>Combination of measures distinguishes pre-miRNAs from other stem-loops in the genome of the newly sequenced Anopheles darlingi.</title>
        <authorList>
            <person name="Mendes N.D."/>
            <person name="Freitas A.T."/>
            <person name="Vasconcelos A.T."/>
            <person name="Sagot M.F."/>
        </authorList>
    </citation>
    <scope>NUCLEOTIDE SEQUENCE</scope>
</reference>
<feature type="domain" description="C2H2-type" evidence="12">
    <location>
        <begin position="775"/>
        <end position="802"/>
    </location>
</feature>
<dbReference type="eggNOG" id="KOG1721">
    <property type="taxonomic scope" value="Eukaryota"/>
</dbReference>
<feature type="compositionally biased region" description="Polar residues" evidence="11">
    <location>
        <begin position="348"/>
        <end position="359"/>
    </location>
</feature>
<evidence type="ECO:0000313" key="13">
    <source>
        <dbReference type="EMBL" id="ETN59857.1"/>
    </source>
</evidence>
<feature type="region of interest" description="Disordered" evidence="11">
    <location>
        <begin position="573"/>
        <end position="607"/>
    </location>
</feature>
<evidence type="ECO:0000256" key="7">
    <source>
        <dbReference type="ARBA" id="ARBA00023125"/>
    </source>
</evidence>
<feature type="domain" description="C2H2-type" evidence="12">
    <location>
        <begin position="241"/>
        <end position="264"/>
    </location>
</feature>
<dbReference type="PANTHER" id="PTHR24408:SF58">
    <property type="entry name" value="TRANSCRIPTION FACTOR (TFIIIA), PUTATIVE (AFU_ORTHOLOGUE AFUA_1G05150)-RELATED"/>
    <property type="match status" value="1"/>
</dbReference>
<feature type="domain" description="C2H2-type" evidence="12">
    <location>
        <begin position="439"/>
        <end position="467"/>
    </location>
</feature>
<dbReference type="GO" id="GO:0000785">
    <property type="term" value="C:chromatin"/>
    <property type="evidence" value="ECO:0007669"/>
    <property type="project" value="UniProtKB-ARBA"/>
</dbReference>
<dbReference type="GO" id="GO:0005634">
    <property type="term" value="C:nucleus"/>
    <property type="evidence" value="ECO:0007669"/>
    <property type="project" value="UniProtKB-SubCell"/>
</dbReference>
<evidence type="ECO:0000256" key="2">
    <source>
        <dbReference type="ARBA" id="ARBA00022723"/>
    </source>
</evidence>
<feature type="domain" description="C2H2-type" evidence="12">
    <location>
        <begin position="747"/>
        <end position="774"/>
    </location>
</feature>
<evidence type="ECO:0000313" key="15">
    <source>
        <dbReference type="Proteomes" id="UP000000673"/>
    </source>
</evidence>
<evidence type="ECO:0000256" key="10">
    <source>
        <dbReference type="PROSITE-ProRule" id="PRU00042"/>
    </source>
</evidence>
<feature type="region of interest" description="Disordered" evidence="11">
    <location>
        <begin position="318"/>
        <end position="405"/>
    </location>
</feature>
<accession>W5J5Y9</accession>
<feature type="region of interest" description="Disordered" evidence="11">
    <location>
        <begin position="271"/>
        <end position="301"/>
    </location>
</feature>
<keyword evidence="8" id="KW-0804">Transcription</keyword>
<proteinExistence type="predicted"/>
<dbReference type="InterPro" id="IPR013087">
    <property type="entry name" value="Znf_C2H2_type"/>
</dbReference>
<dbReference type="Proteomes" id="UP000000673">
    <property type="component" value="Unassembled WGS sequence"/>
</dbReference>
<keyword evidence="5" id="KW-0862">Zinc</keyword>
<feature type="compositionally biased region" description="Polar residues" evidence="11">
    <location>
        <begin position="1356"/>
        <end position="1378"/>
    </location>
</feature>
<keyword evidence="6" id="KW-0805">Transcription regulation</keyword>
<feature type="compositionally biased region" description="Low complexity" evidence="11">
    <location>
        <begin position="1082"/>
        <end position="1099"/>
    </location>
</feature>
<dbReference type="FunFam" id="3.30.160.60:FF:000690">
    <property type="entry name" value="Zinc finger protein 354C"/>
    <property type="match status" value="1"/>
</dbReference>